<evidence type="ECO:0000256" key="2">
    <source>
        <dbReference type="ARBA" id="ARBA00005389"/>
    </source>
</evidence>
<dbReference type="OrthoDB" id="337270at2759"/>
<dbReference type="GO" id="GO:0016592">
    <property type="term" value="C:mediator complex"/>
    <property type="evidence" value="ECO:0007669"/>
    <property type="project" value="InterPro"/>
</dbReference>
<comment type="similarity">
    <text evidence="2 6">Belongs to the Mediator complex subunit 10 family.</text>
</comment>
<keyword evidence="14" id="KW-1185">Reference proteome</keyword>
<dbReference type="EMBL" id="CAJNOU010000251">
    <property type="protein sequence ID" value="CAF0932551.1"/>
    <property type="molecule type" value="Genomic_DNA"/>
</dbReference>
<comment type="subcellular location">
    <subcellularLocation>
        <location evidence="1 6">Nucleus</location>
    </subcellularLocation>
</comment>
<evidence type="ECO:0000313" key="8">
    <source>
        <dbReference type="EMBL" id="CAF0932551.1"/>
    </source>
</evidence>
<comment type="function">
    <text evidence="6">Component of the Mediator complex, a coactivator involved in the regulated transcription of nearly all RNA polymerase II-dependent genes. Mediator functions as a bridge to convey information from gene-specific regulatory proteins to the basal RNA polymerase II transcription machinery. Mediator is recruited to promoters by direct interactions with regulatory proteins and serves as a scaffold for the assembly of a functional preinitiation complex with RNA polymerase II and the general transcription factors.</text>
</comment>
<comment type="subunit">
    <text evidence="6">Component of the Mediator complex.</text>
</comment>
<evidence type="ECO:0000313" key="9">
    <source>
        <dbReference type="EMBL" id="CAF1027760.1"/>
    </source>
</evidence>
<evidence type="ECO:0000256" key="3">
    <source>
        <dbReference type="ARBA" id="ARBA00023015"/>
    </source>
</evidence>
<evidence type="ECO:0000313" key="12">
    <source>
        <dbReference type="EMBL" id="CAF3831607.1"/>
    </source>
</evidence>
<sequence length="136" mass="15771">MSDSLTKLATELEYLIDKTWNLYVTVTDFQPQSQSRIDQILNEIIGLLKDIDQTKGQCQDIHIPGQLLNYIDDLKNPQIFTRDCLQRTLERNEEINGKNETLGKFADILAVELSSQFPTQMAQYRLWKSKSSFIDQ</sequence>
<dbReference type="Proteomes" id="UP000663854">
    <property type="component" value="Unassembled WGS sequence"/>
</dbReference>
<comment type="caution">
    <text evidence="10">The sequence shown here is derived from an EMBL/GenBank/DDBJ whole genome shotgun (WGS) entry which is preliminary data.</text>
</comment>
<evidence type="ECO:0000256" key="4">
    <source>
        <dbReference type="ARBA" id="ARBA00023163"/>
    </source>
</evidence>
<evidence type="ECO:0000256" key="1">
    <source>
        <dbReference type="ARBA" id="ARBA00004123"/>
    </source>
</evidence>
<dbReference type="InterPro" id="IPR019145">
    <property type="entry name" value="Mediator_Med10"/>
</dbReference>
<proteinExistence type="inferred from homology"/>
<dbReference type="Proteomes" id="UP000663882">
    <property type="component" value="Unassembled WGS sequence"/>
</dbReference>
<evidence type="ECO:0000313" key="14">
    <source>
        <dbReference type="Proteomes" id="UP000663870"/>
    </source>
</evidence>
<name>A0A814JG36_9BILA</name>
<dbReference type="EMBL" id="CAJNOH010000092">
    <property type="protein sequence ID" value="CAF0860163.1"/>
    <property type="molecule type" value="Genomic_DNA"/>
</dbReference>
<dbReference type="EMBL" id="CAJNOL010000375">
    <property type="protein sequence ID" value="CAF1035398.1"/>
    <property type="molecule type" value="Genomic_DNA"/>
</dbReference>
<dbReference type="EMBL" id="CAJOAX010003008">
    <property type="protein sequence ID" value="CAF3831607.1"/>
    <property type="molecule type" value="Genomic_DNA"/>
</dbReference>
<dbReference type="Pfam" id="PF09748">
    <property type="entry name" value="Med10"/>
    <property type="match status" value="1"/>
</dbReference>
<organism evidence="10 14">
    <name type="scientific">Rotaria sordida</name>
    <dbReference type="NCBI Taxonomy" id="392033"/>
    <lineage>
        <taxon>Eukaryota</taxon>
        <taxon>Metazoa</taxon>
        <taxon>Spiralia</taxon>
        <taxon>Gnathifera</taxon>
        <taxon>Rotifera</taxon>
        <taxon>Eurotatoria</taxon>
        <taxon>Bdelloidea</taxon>
        <taxon>Philodinida</taxon>
        <taxon>Philodinidae</taxon>
        <taxon>Rotaria</taxon>
    </lineage>
</organism>
<keyword evidence="6" id="KW-0010">Activator</keyword>
<evidence type="ECO:0000313" key="7">
    <source>
        <dbReference type="EMBL" id="CAF0860163.1"/>
    </source>
</evidence>
<keyword evidence="4 6" id="KW-0804">Transcription</keyword>
<dbReference type="EMBL" id="CAJNOO010000897">
    <property type="protein sequence ID" value="CAF1057172.1"/>
    <property type="molecule type" value="Genomic_DNA"/>
</dbReference>
<evidence type="ECO:0000256" key="5">
    <source>
        <dbReference type="ARBA" id="ARBA00023242"/>
    </source>
</evidence>
<evidence type="ECO:0000256" key="6">
    <source>
        <dbReference type="RuleBase" id="RU364146"/>
    </source>
</evidence>
<evidence type="ECO:0000313" key="13">
    <source>
        <dbReference type="EMBL" id="CAF3848663.1"/>
    </source>
</evidence>
<keyword evidence="5 6" id="KW-0539">Nucleus</keyword>
<dbReference type="EMBL" id="CAJOBE010002879">
    <property type="protein sequence ID" value="CAF3848663.1"/>
    <property type="molecule type" value="Genomic_DNA"/>
</dbReference>
<accession>A0A814JG36</accession>
<dbReference type="EMBL" id="CAJNOL010000361">
    <property type="protein sequence ID" value="CAF1027760.1"/>
    <property type="molecule type" value="Genomic_DNA"/>
</dbReference>
<evidence type="ECO:0000313" key="10">
    <source>
        <dbReference type="EMBL" id="CAF1035398.1"/>
    </source>
</evidence>
<dbReference type="Proteomes" id="UP000663889">
    <property type="component" value="Unassembled WGS sequence"/>
</dbReference>
<evidence type="ECO:0000313" key="11">
    <source>
        <dbReference type="EMBL" id="CAF1057172.1"/>
    </source>
</evidence>
<dbReference type="Proteomes" id="UP000663823">
    <property type="component" value="Unassembled WGS sequence"/>
</dbReference>
<dbReference type="Proteomes" id="UP000663874">
    <property type="component" value="Unassembled WGS sequence"/>
</dbReference>
<dbReference type="GO" id="GO:0006357">
    <property type="term" value="P:regulation of transcription by RNA polymerase II"/>
    <property type="evidence" value="ECO:0007669"/>
    <property type="project" value="InterPro"/>
</dbReference>
<reference evidence="10" key="1">
    <citation type="submission" date="2021-02" db="EMBL/GenBank/DDBJ databases">
        <authorList>
            <person name="Nowell W R."/>
        </authorList>
    </citation>
    <scope>NUCLEOTIDE SEQUENCE</scope>
</reference>
<protein>
    <recommendedName>
        <fullName evidence="6">Mediator of RNA polymerase II transcription subunit 10</fullName>
    </recommendedName>
    <alternativeName>
        <fullName evidence="6">Mediator complex subunit 10</fullName>
    </alternativeName>
</protein>
<keyword evidence="3 6" id="KW-0805">Transcription regulation</keyword>
<dbReference type="Proteomes" id="UP000663870">
    <property type="component" value="Unassembled WGS sequence"/>
</dbReference>
<dbReference type="GO" id="GO:0003712">
    <property type="term" value="F:transcription coregulator activity"/>
    <property type="evidence" value="ECO:0007669"/>
    <property type="project" value="InterPro"/>
</dbReference>
<gene>
    <name evidence="6" type="primary">MED10</name>
    <name evidence="13" type="ORF">FNK824_LOCUS17800</name>
    <name evidence="9" type="ORF">JXQ802_LOCUS15491</name>
    <name evidence="10" type="ORF">JXQ802_LOCUS15865</name>
    <name evidence="12" type="ORF">OTI717_LOCUS20023</name>
    <name evidence="7" type="ORF">PYM288_LOCUS7516</name>
    <name evidence="11" type="ORF">RFH988_LOCUS17055</name>
    <name evidence="8" type="ORF">SEV965_LOCUS7255</name>
</gene>
<dbReference type="AlphaFoldDB" id="A0A814JG36"/>